<dbReference type="PROSITE" id="PS51257">
    <property type="entry name" value="PROKAR_LIPOPROTEIN"/>
    <property type="match status" value="1"/>
</dbReference>
<dbReference type="RefSeq" id="WP_344802298.1">
    <property type="nucleotide sequence ID" value="NZ_BAABBO010000001.1"/>
</dbReference>
<dbReference type="EMBL" id="BAABBO010000001">
    <property type="protein sequence ID" value="GAA3946109.1"/>
    <property type="molecule type" value="Genomic_DNA"/>
</dbReference>
<dbReference type="NCBIfam" id="NF041518">
    <property type="entry name" value="choice_anch_Q"/>
    <property type="match status" value="1"/>
</dbReference>
<protein>
    <recommendedName>
        <fullName evidence="4">CSLREA domain-containing protein</fullName>
    </recommendedName>
</protein>
<evidence type="ECO:0000313" key="3">
    <source>
        <dbReference type="Proteomes" id="UP001501337"/>
    </source>
</evidence>
<feature type="region of interest" description="Disordered" evidence="1">
    <location>
        <begin position="501"/>
        <end position="521"/>
    </location>
</feature>
<evidence type="ECO:0000313" key="2">
    <source>
        <dbReference type="EMBL" id="GAA3946109.1"/>
    </source>
</evidence>
<gene>
    <name evidence="2" type="ORF">GCM10022278_01610</name>
</gene>
<dbReference type="InterPro" id="IPR026457">
    <property type="entry name" value="CSLREA_Nterm"/>
</dbReference>
<name>A0ABP7NGA4_9GAMM</name>
<dbReference type="InterPro" id="IPR012334">
    <property type="entry name" value="Pectin_lyas_fold"/>
</dbReference>
<comment type="caution">
    <text evidence="2">The sequence shown here is derived from an EMBL/GenBank/DDBJ whole genome shotgun (WGS) entry which is preliminary data.</text>
</comment>
<sequence>MTSIRRLDLIVSIPFIALISGCSFTVDSTADRPDSSPGDGECADALGFCTLRAAVTEAHESAGVYTINIPPGTYTLDLPDSDPNSGYLNIQSSMALQGSGTSSTIIDAEDNSTVIRILGGNEVALRHLTITGGNSQAGGGVYVDAGNVQLFRVRFSDNYGFTGGGGLLVSEGADVEGDQVEFDGNSATGAFGGAVWNFGRLVLENSLLVDNESNRAGALHNNSTGILNLYNVTISGNRGLSPGRSAGGMLQNGFAVLRNVTITGNTGGEDAASVGAGGLQTVEGKTTVMKNSLLAGNTKRVGSQDVPSDCVGPLTSDSRYNLIQDESECDINALLSTYILNEDPNLLRLANNGGPTRTHAIGSNSPALNAGYPFTPGGPAADACRATDQRGVPRPQSLFTDTSDGLCDLGAYEAGGLSAFVTAFYLVDTDSDTDIREIRSGDLLIKSTLPENLSIRAQVSGSPGSVVFDYDETTTIQIENNPPYALASDSNGDYQPFDFANGPHTVTATPRSDSGGTGSAGGRATLEFRIF</sequence>
<dbReference type="Gene3D" id="2.160.20.10">
    <property type="entry name" value="Single-stranded right-handed beta-helix, Pectin lyase-like"/>
    <property type="match status" value="1"/>
</dbReference>
<evidence type="ECO:0008006" key="4">
    <source>
        <dbReference type="Google" id="ProtNLM"/>
    </source>
</evidence>
<keyword evidence="3" id="KW-1185">Reference proteome</keyword>
<reference evidence="3" key="1">
    <citation type="journal article" date="2019" name="Int. J. Syst. Evol. Microbiol.">
        <title>The Global Catalogue of Microorganisms (GCM) 10K type strain sequencing project: providing services to taxonomists for standard genome sequencing and annotation.</title>
        <authorList>
            <consortium name="The Broad Institute Genomics Platform"/>
            <consortium name="The Broad Institute Genome Sequencing Center for Infectious Disease"/>
            <person name="Wu L."/>
            <person name="Ma J."/>
        </authorList>
    </citation>
    <scope>NUCLEOTIDE SEQUENCE [LARGE SCALE GENOMIC DNA]</scope>
    <source>
        <strain evidence="3">JCM 17555</strain>
    </source>
</reference>
<dbReference type="Proteomes" id="UP001501337">
    <property type="component" value="Unassembled WGS sequence"/>
</dbReference>
<dbReference type="SUPFAM" id="SSF51126">
    <property type="entry name" value="Pectin lyase-like"/>
    <property type="match status" value="1"/>
</dbReference>
<dbReference type="InterPro" id="IPR011050">
    <property type="entry name" value="Pectin_lyase_fold/virulence"/>
</dbReference>
<accession>A0ABP7NGA4</accession>
<dbReference type="NCBIfam" id="TIGR04214">
    <property type="entry name" value="CSLREA_Nterm"/>
    <property type="match status" value="1"/>
</dbReference>
<proteinExistence type="predicted"/>
<dbReference type="InterPro" id="IPR059226">
    <property type="entry name" value="Choice_anch_Q_dom"/>
</dbReference>
<organism evidence="2 3">
    <name type="scientific">Allohahella marinimesophila</name>
    <dbReference type="NCBI Taxonomy" id="1054972"/>
    <lineage>
        <taxon>Bacteria</taxon>
        <taxon>Pseudomonadati</taxon>
        <taxon>Pseudomonadota</taxon>
        <taxon>Gammaproteobacteria</taxon>
        <taxon>Oceanospirillales</taxon>
        <taxon>Hahellaceae</taxon>
        <taxon>Allohahella</taxon>
    </lineage>
</organism>
<evidence type="ECO:0000256" key="1">
    <source>
        <dbReference type="SAM" id="MobiDB-lite"/>
    </source>
</evidence>